<organism evidence="2 3">
    <name type="scientific">Desulfuromonas acetoxidans (strain DSM 684 / 11070)</name>
    <dbReference type="NCBI Taxonomy" id="281689"/>
    <lineage>
        <taxon>Bacteria</taxon>
        <taxon>Pseudomonadati</taxon>
        <taxon>Thermodesulfobacteriota</taxon>
        <taxon>Desulfuromonadia</taxon>
        <taxon>Desulfuromonadales</taxon>
        <taxon>Desulfuromonadaceae</taxon>
        <taxon>Desulfuromonas</taxon>
    </lineage>
</organism>
<reference evidence="2" key="1">
    <citation type="submission" date="2006-05" db="EMBL/GenBank/DDBJ databases">
        <title>Annotation of the draft genome assembly of Desulfuromonas acetoxidans DSM 684.</title>
        <authorList>
            <consortium name="US DOE Joint Genome Institute (JGI-ORNL)"/>
            <person name="Larimer F."/>
            <person name="Land M."/>
            <person name="Hauser L."/>
        </authorList>
    </citation>
    <scope>NUCLEOTIDE SEQUENCE [LARGE SCALE GENOMIC DNA]</scope>
    <source>
        <strain evidence="2">DSM 684</strain>
    </source>
</reference>
<dbReference type="Gene3D" id="2.30.30.830">
    <property type="match status" value="1"/>
</dbReference>
<feature type="signal peptide" evidence="1">
    <location>
        <begin position="1"/>
        <end position="21"/>
    </location>
</feature>
<sequence>MMRIIALVLFLALVLSLAACGDEKAPKKVKKITPKAVSKKIKAKVVEAPQGKKNEIKYKYIAEGRRDPFASLLKIREPLNDETEPETPLQRFGLKELQLIAVVLGQNEPRAMVVAPDKKAYTLVAGVKVGRNRGHVVEITESKVVVEERYRDFSGALRTELKEIALPQREGE</sequence>
<dbReference type="OrthoDB" id="9788988at2"/>
<evidence type="ECO:0000313" key="2">
    <source>
        <dbReference type="EMBL" id="EAT16758.1"/>
    </source>
</evidence>
<dbReference type="RefSeq" id="WP_005998187.1">
    <property type="nucleotide sequence ID" value="NZ_AAEW02000003.1"/>
</dbReference>
<protein>
    <submittedName>
        <fullName evidence="2">Type IV pilus assembly protein PilP</fullName>
    </submittedName>
</protein>
<dbReference type="InterPro" id="IPR007446">
    <property type="entry name" value="PilP"/>
</dbReference>
<accession>Q1K2X3</accession>
<keyword evidence="3" id="KW-1185">Reference proteome</keyword>
<dbReference type="Pfam" id="PF04351">
    <property type="entry name" value="PilP"/>
    <property type="match status" value="1"/>
</dbReference>
<dbReference type="PROSITE" id="PS51257">
    <property type="entry name" value="PROKAR_LIPOPROTEIN"/>
    <property type="match status" value="1"/>
</dbReference>
<reference evidence="2" key="2">
    <citation type="submission" date="2006-05" db="EMBL/GenBank/DDBJ databases">
        <title>Sequencing of the draft genome and assembly of Desulfuromonas acetoxidans DSM 684.</title>
        <authorList>
            <consortium name="US DOE Joint Genome Institute (JGI-PGF)"/>
            <person name="Copeland A."/>
            <person name="Lucas S."/>
            <person name="Lapidus A."/>
            <person name="Barry K."/>
            <person name="Detter J.C."/>
            <person name="Glavina del Rio T."/>
            <person name="Hammon N."/>
            <person name="Israni S."/>
            <person name="Dalin E."/>
            <person name="Tice H."/>
            <person name="Bruce D."/>
            <person name="Pitluck S."/>
            <person name="Richardson P."/>
        </authorList>
    </citation>
    <scope>NUCLEOTIDE SEQUENCE [LARGE SCALE GENOMIC DNA]</scope>
    <source>
        <strain evidence="2">DSM 684</strain>
    </source>
</reference>
<dbReference type="EMBL" id="AAEW02000003">
    <property type="protein sequence ID" value="EAT16758.1"/>
    <property type="molecule type" value="Genomic_DNA"/>
</dbReference>
<keyword evidence="1" id="KW-0732">Signal</keyword>
<evidence type="ECO:0000256" key="1">
    <source>
        <dbReference type="SAM" id="SignalP"/>
    </source>
</evidence>
<dbReference type="AlphaFoldDB" id="Q1K2X3"/>
<dbReference type="Proteomes" id="UP000005695">
    <property type="component" value="Unassembled WGS sequence"/>
</dbReference>
<proteinExistence type="predicted"/>
<comment type="caution">
    <text evidence="2">The sequence shown here is derived from an EMBL/GenBank/DDBJ whole genome shotgun (WGS) entry which is preliminary data.</text>
</comment>
<name>Q1K2X3_DESA6</name>
<feature type="chain" id="PRO_5004192431" evidence="1">
    <location>
        <begin position="22"/>
        <end position="172"/>
    </location>
</feature>
<evidence type="ECO:0000313" key="3">
    <source>
        <dbReference type="Proteomes" id="UP000005695"/>
    </source>
</evidence>
<gene>
    <name evidence="2" type="ORF">Dace_2010</name>
</gene>